<dbReference type="KEGG" id="sclf:BB341_07445"/>
<evidence type="ECO:0000259" key="2">
    <source>
        <dbReference type="SMART" id="SM00014"/>
    </source>
</evidence>
<keyword evidence="4" id="KW-1185">Reference proteome</keyword>
<dbReference type="Pfam" id="PF01569">
    <property type="entry name" value="PAP2"/>
    <property type="match status" value="1"/>
</dbReference>
<dbReference type="SUPFAM" id="SSF48317">
    <property type="entry name" value="Acid phosphatase/Vanadium-dependent haloperoxidase"/>
    <property type="match status" value="1"/>
</dbReference>
<feature type="transmembrane region" description="Helical" evidence="1">
    <location>
        <begin position="12"/>
        <end position="33"/>
    </location>
</feature>
<dbReference type="InterPro" id="IPR036938">
    <property type="entry name" value="PAP2/HPO_sf"/>
</dbReference>
<evidence type="ECO:0000313" key="4">
    <source>
        <dbReference type="Proteomes" id="UP000002357"/>
    </source>
</evidence>
<feature type="transmembrane region" description="Helical" evidence="1">
    <location>
        <begin position="184"/>
        <end position="203"/>
    </location>
</feature>
<evidence type="ECO:0000313" key="3">
    <source>
        <dbReference type="EMBL" id="EFG09350.1"/>
    </source>
</evidence>
<feature type="transmembrane region" description="Helical" evidence="1">
    <location>
        <begin position="62"/>
        <end position="81"/>
    </location>
</feature>
<keyword evidence="1" id="KW-1133">Transmembrane helix</keyword>
<name>B5GL47_STRCL</name>
<feature type="transmembrane region" description="Helical" evidence="1">
    <location>
        <begin position="88"/>
        <end position="109"/>
    </location>
</feature>
<protein>
    <submittedName>
        <fullName evidence="3">Phosphatidylglycerophosphatase B</fullName>
    </submittedName>
</protein>
<gene>
    <name evidence="3" type="ORF">SCLAV_4276</name>
</gene>
<dbReference type="AlphaFoldDB" id="B5GL47"/>
<dbReference type="eggNOG" id="COG0671">
    <property type="taxonomic scope" value="Bacteria"/>
</dbReference>
<dbReference type="OrthoDB" id="5289372at2"/>
<dbReference type="STRING" id="1901.BB341_07445"/>
<organism evidence="3 4">
    <name type="scientific">Streptomyces clavuligerus</name>
    <dbReference type="NCBI Taxonomy" id="1901"/>
    <lineage>
        <taxon>Bacteria</taxon>
        <taxon>Bacillati</taxon>
        <taxon>Actinomycetota</taxon>
        <taxon>Actinomycetes</taxon>
        <taxon>Kitasatosporales</taxon>
        <taxon>Streptomycetaceae</taxon>
        <taxon>Streptomyces</taxon>
    </lineage>
</organism>
<reference evidence="3 4" key="1">
    <citation type="journal article" date="2010" name="Genome Biol. Evol.">
        <title>The sequence of a 1.8-mb bacterial linear plasmid reveals a rich evolutionary reservoir of secondary metabolic pathways.</title>
        <authorList>
            <person name="Medema M.H."/>
            <person name="Trefzer A."/>
            <person name="Kovalchuk A."/>
            <person name="van den Berg M."/>
            <person name="Mueller U."/>
            <person name="Heijne W."/>
            <person name="Wu L."/>
            <person name="Alam M.T."/>
            <person name="Ronning C.M."/>
            <person name="Nierman W.C."/>
            <person name="Bovenberg R.A.L."/>
            <person name="Breitling R."/>
            <person name="Takano E."/>
        </authorList>
    </citation>
    <scope>NUCLEOTIDE SEQUENCE [LARGE SCALE GENOMIC DNA]</scope>
    <source>
        <strain evidence="4">ATCC 27064 / DSM 738 / JCM 4710 / NBRC 13307 / NCIMB 12785 / NRRL 3585 / VKM Ac-602</strain>
    </source>
</reference>
<dbReference type="PANTHER" id="PTHR14969:SF13">
    <property type="entry name" value="AT30094P"/>
    <property type="match status" value="1"/>
</dbReference>
<dbReference type="EMBL" id="CM000913">
    <property type="protein sequence ID" value="EFG09350.1"/>
    <property type="molecule type" value="Genomic_DNA"/>
</dbReference>
<feature type="domain" description="Phosphatidic acid phosphatase type 2/haloperoxidase" evidence="2">
    <location>
        <begin position="90"/>
        <end position="199"/>
    </location>
</feature>
<feature type="transmembrane region" description="Helical" evidence="1">
    <location>
        <begin position="129"/>
        <end position="150"/>
    </location>
</feature>
<accession>B5GL47</accession>
<keyword evidence="1" id="KW-0472">Membrane</keyword>
<keyword evidence="1" id="KW-0812">Transmembrane</keyword>
<dbReference type="Proteomes" id="UP000002357">
    <property type="component" value="Chromosome"/>
</dbReference>
<dbReference type="SMART" id="SM00014">
    <property type="entry name" value="acidPPc"/>
    <property type="match status" value="1"/>
</dbReference>
<evidence type="ECO:0000256" key="1">
    <source>
        <dbReference type="SAM" id="Phobius"/>
    </source>
</evidence>
<dbReference type="InterPro" id="IPR000326">
    <property type="entry name" value="PAP2/HPO"/>
</dbReference>
<dbReference type="Gene3D" id="1.20.144.10">
    <property type="entry name" value="Phosphatidic acid phosphatase type 2/haloperoxidase"/>
    <property type="match status" value="1"/>
</dbReference>
<dbReference type="RefSeq" id="WP_003952428.1">
    <property type="nucleotide sequence ID" value="NZ_CM000913.1"/>
</dbReference>
<dbReference type="GeneID" id="93729254"/>
<sequence>MSTSHSLWRSGNVRWLGWWTAAHLGALMLIVGLAQDKELTRSLCAWGSDTSRSGAVDFITSWGNPLPVTLLAVVSACVALLRREVMAATTLLAVPYAAALSCSLLKELVERQRPGLACSAAAEGFSFPSGHAVSTTTGFILVALFLSRFLRAPAAHLVLVLAVVCSELVALSRVLLGVHYSVDVLAGQLLGGLWLLLGIVLLGQRRKLRTPEKLRADKSRSAA</sequence>
<feature type="transmembrane region" description="Helical" evidence="1">
    <location>
        <begin position="157"/>
        <end position="178"/>
    </location>
</feature>
<dbReference type="PANTHER" id="PTHR14969">
    <property type="entry name" value="SPHINGOSINE-1-PHOSPHATE PHOSPHOHYDROLASE"/>
    <property type="match status" value="1"/>
</dbReference>
<proteinExistence type="predicted"/>